<dbReference type="PANTHER" id="PTHR10131:SF94">
    <property type="entry name" value="TNF RECEPTOR-ASSOCIATED FACTOR 4"/>
    <property type="match status" value="1"/>
</dbReference>
<evidence type="ECO:0000256" key="1">
    <source>
        <dbReference type="ARBA" id="ARBA00022723"/>
    </source>
</evidence>
<keyword evidence="3 4" id="KW-0862">Zinc</keyword>
<sequence length="491" mass="54120">MASSSPMSSSYSYVGNPDQNLLCCICRMPFKDPTRTRTCCHTFCYQCISHAMEISLLCPVDRSPLASEDLVPADPIVRNLVEELEVECSHKDAGCSYTCQRQLLASHLKDQCEYVEVPCGKEGCGHSVPRKDLKKHKNGEGLCESCSGVKFEETDSHQSTYSQTTPPTDLSPCPHSSYGCQYTGSSTTLETSHLPTCPYESIKHFFPVHESRLKALTNENAILKIKTEALEGVVRVMQKEMEAVRWVLGPWWSQAMHGGPILTNPTEPIHGSSTPPQEIPGVNQIQPARNLEVAPELMFDGLSLHPAVPPPISPSTDDLAPYFPPVQQQEHTSDNLRPSLDHSYPSFSDSHPQPYRYPPNLPASSFTRPPIHHTHTASNPYAFSAGPSPSVLPGPQLLSSAPSSSSSVTAIAPLDLSSTLEGTLSGLRESVISLSNSVESLTRRNDIALNTENRMRNEEIRSLKVALNGVRMQVCNIFRIFRSYYVSRNSR</sequence>
<evidence type="ECO:0000256" key="2">
    <source>
        <dbReference type="ARBA" id="ARBA00022771"/>
    </source>
</evidence>
<dbReference type="PROSITE" id="PS50145">
    <property type="entry name" value="ZF_TRAF"/>
    <property type="match status" value="1"/>
</dbReference>
<keyword evidence="1 4" id="KW-0479">Metal-binding</keyword>
<evidence type="ECO:0000259" key="7">
    <source>
        <dbReference type="PROSITE" id="PS50145"/>
    </source>
</evidence>
<organism evidence="8 9">
    <name type="scientific">Jaapia argillacea MUCL 33604</name>
    <dbReference type="NCBI Taxonomy" id="933084"/>
    <lineage>
        <taxon>Eukaryota</taxon>
        <taxon>Fungi</taxon>
        <taxon>Dikarya</taxon>
        <taxon>Basidiomycota</taxon>
        <taxon>Agaricomycotina</taxon>
        <taxon>Agaricomycetes</taxon>
        <taxon>Agaricomycetidae</taxon>
        <taxon>Jaapiales</taxon>
        <taxon>Jaapiaceae</taxon>
        <taxon>Jaapia</taxon>
    </lineage>
</organism>
<dbReference type="PANTHER" id="PTHR10131">
    <property type="entry name" value="TNF RECEPTOR ASSOCIATED FACTOR"/>
    <property type="match status" value="1"/>
</dbReference>
<dbReference type="SMART" id="SM00184">
    <property type="entry name" value="RING"/>
    <property type="match status" value="1"/>
</dbReference>
<dbReference type="InterPro" id="IPR013083">
    <property type="entry name" value="Znf_RING/FYVE/PHD"/>
</dbReference>
<evidence type="ECO:0000256" key="3">
    <source>
        <dbReference type="ARBA" id="ARBA00022833"/>
    </source>
</evidence>
<dbReference type="PROSITE" id="PS00518">
    <property type="entry name" value="ZF_RING_1"/>
    <property type="match status" value="1"/>
</dbReference>
<evidence type="ECO:0000256" key="5">
    <source>
        <dbReference type="SAM" id="MobiDB-lite"/>
    </source>
</evidence>
<dbReference type="Proteomes" id="UP000027265">
    <property type="component" value="Unassembled WGS sequence"/>
</dbReference>
<evidence type="ECO:0000256" key="4">
    <source>
        <dbReference type="PROSITE-ProRule" id="PRU00207"/>
    </source>
</evidence>
<dbReference type="SUPFAM" id="SSF49599">
    <property type="entry name" value="TRAF domain-like"/>
    <property type="match status" value="1"/>
</dbReference>
<evidence type="ECO:0000313" key="9">
    <source>
        <dbReference type="Proteomes" id="UP000027265"/>
    </source>
</evidence>
<dbReference type="InParanoid" id="A0A067PSR0"/>
<reference evidence="9" key="1">
    <citation type="journal article" date="2014" name="Proc. Natl. Acad. Sci. U.S.A.">
        <title>Extensive sampling of basidiomycete genomes demonstrates inadequacy of the white-rot/brown-rot paradigm for wood decay fungi.</title>
        <authorList>
            <person name="Riley R."/>
            <person name="Salamov A.A."/>
            <person name="Brown D.W."/>
            <person name="Nagy L.G."/>
            <person name="Floudas D."/>
            <person name="Held B.W."/>
            <person name="Levasseur A."/>
            <person name="Lombard V."/>
            <person name="Morin E."/>
            <person name="Otillar R."/>
            <person name="Lindquist E.A."/>
            <person name="Sun H."/>
            <person name="LaButti K.M."/>
            <person name="Schmutz J."/>
            <person name="Jabbour D."/>
            <person name="Luo H."/>
            <person name="Baker S.E."/>
            <person name="Pisabarro A.G."/>
            <person name="Walton J.D."/>
            <person name="Blanchette R.A."/>
            <person name="Henrissat B."/>
            <person name="Martin F."/>
            <person name="Cullen D."/>
            <person name="Hibbett D.S."/>
            <person name="Grigoriev I.V."/>
        </authorList>
    </citation>
    <scope>NUCLEOTIDE SEQUENCE [LARGE SCALE GENOMIC DNA]</scope>
    <source>
        <strain evidence="9">MUCL 33604</strain>
    </source>
</reference>
<evidence type="ECO:0000313" key="8">
    <source>
        <dbReference type="EMBL" id="KDQ57784.1"/>
    </source>
</evidence>
<evidence type="ECO:0008006" key="10">
    <source>
        <dbReference type="Google" id="ProtNLM"/>
    </source>
</evidence>
<feature type="zinc finger region" description="TRAF-type" evidence="4">
    <location>
        <begin position="84"/>
        <end position="134"/>
    </location>
</feature>
<dbReference type="PROSITE" id="PS50089">
    <property type="entry name" value="ZF_RING_2"/>
    <property type="match status" value="1"/>
</dbReference>
<feature type="domain" description="RING-type" evidence="6">
    <location>
        <begin position="23"/>
        <end position="62"/>
    </location>
</feature>
<dbReference type="SUPFAM" id="SSF57850">
    <property type="entry name" value="RING/U-box"/>
    <property type="match status" value="1"/>
</dbReference>
<protein>
    <recommendedName>
        <fullName evidence="10">RING-type domain-containing protein</fullName>
    </recommendedName>
</protein>
<gene>
    <name evidence="8" type="ORF">JAAARDRAFT_156781</name>
</gene>
<accession>A0A067PSR0</accession>
<dbReference type="AlphaFoldDB" id="A0A067PSR0"/>
<dbReference type="HOGENOM" id="CLU_019709_0_0_1"/>
<name>A0A067PSR0_9AGAM</name>
<dbReference type="InterPro" id="IPR001841">
    <property type="entry name" value="Znf_RING"/>
</dbReference>
<dbReference type="GO" id="GO:0008270">
    <property type="term" value="F:zinc ion binding"/>
    <property type="evidence" value="ECO:0007669"/>
    <property type="project" value="UniProtKB-KW"/>
</dbReference>
<feature type="region of interest" description="Disordered" evidence="5">
    <location>
        <begin position="308"/>
        <end position="382"/>
    </location>
</feature>
<dbReference type="STRING" id="933084.A0A067PSR0"/>
<proteinExistence type="predicted"/>
<evidence type="ECO:0000259" key="6">
    <source>
        <dbReference type="PROSITE" id="PS50089"/>
    </source>
</evidence>
<dbReference type="Gene3D" id="3.30.40.10">
    <property type="entry name" value="Zinc/RING finger domain, C3HC4 (zinc finger)"/>
    <property type="match status" value="1"/>
</dbReference>
<dbReference type="InterPro" id="IPR017907">
    <property type="entry name" value="Znf_RING_CS"/>
</dbReference>
<dbReference type="InterPro" id="IPR001293">
    <property type="entry name" value="Znf_TRAF"/>
</dbReference>
<dbReference type="EMBL" id="KL197719">
    <property type="protein sequence ID" value="KDQ57784.1"/>
    <property type="molecule type" value="Genomic_DNA"/>
</dbReference>
<keyword evidence="9" id="KW-1185">Reference proteome</keyword>
<keyword evidence="2 4" id="KW-0863">Zinc-finger</keyword>
<dbReference type="OrthoDB" id="1630758at2759"/>
<feature type="domain" description="TRAF-type" evidence="7">
    <location>
        <begin position="84"/>
        <end position="134"/>
    </location>
</feature>